<dbReference type="EMBL" id="JXTB01000042">
    <property type="protein sequence ID" value="PON71841.1"/>
    <property type="molecule type" value="Genomic_DNA"/>
</dbReference>
<comment type="caution">
    <text evidence="1">The sequence shown here is derived from an EMBL/GenBank/DDBJ whole genome shotgun (WGS) entry which is preliminary data.</text>
</comment>
<reference evidence="2" key="1">
    <citation type="submission" date="2016-06" db="EMBL/GenBank/DDBJ databases">
        <title>Parallel loss of symbiosis genes in relatives of nitrogen-fixing non-legume Parasponia.</title>
        <authorList>
            <person name="Van Velzen R."/>
            <person name="Holmer R."/>
            <person name="Bu F."/>
            <person name="Rutten L."/>
            <person name="Van Zeijl A."/>
            <person name="Liu W."/>
            <person name="Santuari L."/>
            <person name="Cao Q."/>
            <person name="Sharma T."/>
            <person name="Shen D."/>
            <person name="Roswanjaya Y."/>
            <person name="Wardhani T."/>
            <person name="Kalhor M.S."/>
            <person name="Jansen J."/>
            <person name="Van den Hoogen J."/>
            <person name="Gungor B."/>
            <person name="Hartog M."/>
            <person name="Hontelez J."/>
            <person name="Verver J."/>
            <person name="Yang W.-C."/>
            <person name="Schijlen E."/>
            <person name="Repin R."/>
            <person name="Schilthuizen M."/>
            <person name="Schranz E."/>
            <person name="Heidstra R."/>
            <person name="Miyata K."/>
            <person name="Fedorova E."/>
            <person name="Kohlen W."/>
            <person name="Bisseling T."/>
            <person name="Smit S."/>
            <person name="Geurts R."/>
        </authorList>
    </citation>
    <scope>NUCLEOTIDE SEQUENCE [LARGE SCALE GENOMIC DNA]</scope>
    <source>
        <strain evidence="2">cv. WU1-14</strain>
    </source>
</reference>
<dbReference type="Proteomes" id="UP000237105">
    <property type="component" value="Unassembled WGS sequence"/>
</dbReference>
<accession>A0A2P5DEW9</accession>
<protein>
    <submittedName>
        <fullName evidence="1">Uncharacterized protein</fullName>
    </submittedName>
</protein>
<dbReference type="OrthoDB" id="10522684at2759"/>
<keyword evidence="2" id="KW-1185">Reference proteome</keyword>
<organism evidence="1 2">
    <name type="scientific">Parasponia andersonii</name>
    <name type="common">Sponia andersonii</name>
    <dbReference type="NCBI Taxonomy" id="3476"/>
    <lineage>
        <taxon>Eukaryota</taxon>
        <taxon>Viridiplantae</taxon>
        <taxon>Streptophyta</taxon>
        <taxon>Embryophyta</taxon>
        <taxon>Tracheophyta</taxon>
        <taxon>Spermatophyta</taxon>
        <taxon>Magnoliopsida</taxon>
        <taxon>eudicotyledons</taxon>
        <taxon>Gunneridae</taxon>
        <taxon>Pentapetalae</taxon>
        <taxon>rosids</taxon>
        <taxon>fabids</taxon>
        <taxon>Rosales</taxon>
        <taxon>Cannabaceae</taxon>
        <taxon>Parasponia</taxon>
    </lineage>
</organism>
<gene>
    <name evidence="1" type="ORF">PanWU01x14_070280</name>
</gene>
<dbReference type="AlphaFoldDB" id="A0A2P5DEW9"/>
<proteinExistence type="predicted"/>
<evidence type="ECO:0000313" key="2">
    <source>
        <dbReference type="Proteomes" id="UP000237105"/>
    </source>
</evidence>
<name>A0A2P5DEW9_PARAD</name>
<sequence length="175" mass="19021">MYLVLQAPPKTQIPVVESVNESSLGQTVHPNYLVHIRVGNITDMLKLCTSDMLPRDSSLLVFATAFGGLATNVSSKTGLSISINYVRVILGCWKNTWLQAVSSSESAPAPALWSPPPSGWIKLNFDLRVEDHHSIVAVIARDHLGLIRCAYSEKVPYVDPMLADEAVAALAVIQL</sequence>
<evidence type="ECO:0000313" key="1">
    <source>
        <dbReference type="EMBL" id="PON71841.1"/>
    </source>
</evidence>